<evidence type="ECO:0000313" key="2">
    <source>
        <dbReference type="Proteomes" id="UP000054166"/>
    </source>
</evidence>
<dbReference type="AlphaFoldDB" id="A0A0C3EU91"/>
<protein>
    <submittedName>
        <fullName evidence="1">Uncharacterized protein</fullName>
    </submittedName>
</protein>
<keyword evidence="2" id="KW-1185">Reference proteome</keyword>
<dbReference type="EMBL" id="KN833039">
    <property type="protein sequence ID" value="KIM76085.1"/>
    <property type="molecule type" value="Genomic_DNA"/>
</dbReference>
<proteinExistence type="predicted"/>
<gene>
    <name evidence="1" type="ORF">PILCRDRAFT_91813</name>
</gene>
<sequence length="177" mass="19691">MSIVLGPEEAARVQGSWLGSRAFTIGGSITVCIRAYFAHFGFDIGSRGPRSSNVICTACSVATSIRWILFRAWGGYCRFRWLYAGRRFSGSNADDYDYYNHRRYPPYAQERPDVFPQYDFHLIDDQVLAFKPPVLLQAHARIIASSGGQQLGAAQYVVREILTANAEKTVAAVTGDI</sequence>
<dbReference type="InParanoid" id="A0A0C3EU91"/>
<reference evidence="2" key="2">
    <citation type="submission" date="2015-01" db="EMBL/GenBank/DDBJ databases">
        <title>Evolutionary Origins and Diversification of the Mycorrhizal Mutualists.</title>
        <authorList>
            <consortium name="DOE Joint Genome Institute"/>
            <consortium name="Mycorrhizal Genomics Consortium"/>
            <person name="Kohler A."/>
            <person name="Kuo A."/>
            <person name="Nagy L.G."/>
            <person name="Floudas D."/>
            <person name="Copeland A."/>
            <person name="Barry K.W."/>
            <person name="Cichocki N."/>
            <person name="Veneault-Fourrey C."/>
            <person name="LaButti K."/>
            <person name="Lindquist E.A."/>
            <person name="Lipzen A."/>
            <person name="Lundell T."/>
            <person name="Morin E."/>
            <person name="Murat C."/>
            <person name="Riley R."/>
            <person name="Ohm R."/>
            <person name="Sun H."/>
            <person name="Tunlid A."/>
            <person name="Henrissat B."/>
            <person name="Grigoriev I.V."/>
            <person name="Hibbett D.S."/>
            <person name="Martin F."/>
        </authorList>
    </citation>
    <scope>NUCLEOTIDE SEQUENCE [LARGE SCALE GENOMIC DNA]</scope>
    <source>
        <strain evidence="2">F 1598</strain>
    </source>
</reference>
<reference evidence="1 2" key="1">
    <citation type="submission" date="2014-04" db="EMBL/GenBank/DDBJ databases">
        <authorList>
            <consortium name="DOE Joint Genome Institute"/>
            <person name="Kuo A."/>
            <person name="Tarkka M."/>
            <person name="Buscot F."/>
            <person name="Kohler A."/>
            <person name="Nagy L.G."/>
            <person name="Floudas D."/>
            <person name="Copeland A."/>
            <person name="Barry K.W."/>
            <person name="Cichocki N."/>
            <person name="Veneault-Fourrey C."/>
            <person name="LaButti K."/>
            <person name="Lindquist E.A."/>
            <person name="Lipzen A."/>
            <person name="Lundell T."/>
            <person name="Morin E."/>
            <person name="Murat C."/>
            <person name="Sun H."/>
            <person name="Tunlid A."/>
            <person name="Henrissat B."/>
            <person name="Grigoriev I.V."/>
            <person name="Hibbett D.S."/>
            <person name="Martin F."/>
            <person name="Nordberg H.P."/>
            <person name="Cantor M.N."/>
            <person name="Hua S.X."/>
        </authorList>
    </citation>
    <scope>NUCLEOTIDE SEQUENCE [LARGE SCALE GENOMIC DNA]</scope>
    <source>
        <strain evidence="1 2">F 1598</strain>
    </source>
</reference>
<dbReference type="HOGENOM" id="CLU_1518455_0_0_1"/>
<dbReference type="Proteomes" id="UP000054166">
    <property type="component" value="Unassembled WGS sequence"/>
</dbReference>
<name>A0A0C3EU91_PILCF</name>
<accession>A0A0C3EU91</accession>
<evidence type="ECO:0000313" key="1">
    <source>
        <dbReference type="EMBL" id="KIM76085.1"/>
    </source>
</evidence>
<organism evidence="1 2">
    <name type="scientific">Piloderma croceum (strain F 1598)</name>
    <dbReference type="NCBI Taxonomy" id="765440"/>
    <lineage>
        <taxon>Eukaryota</taxon>
        <taxon>Fungi</taxon>
        <taxon>Dikarya</taxon>
        <taxon>Basidiomycota</taxon>
        <taxon>Agaricomycotina</taxon>
        <taxon>Agaricomycetes</taxon>
        <taxon>Agaricomycetidae</taxon>
        <taxon>Atheliales</taxon>
        <taxon>Atheliaceae</taxon>
        <taxon>Piloderma</taxon>
    </lineage>
</organism>